<dbReference type="EMBL" id="JRES01000032">
    <property type="protein sequence ID" value="KNC34782.1"/>
    <property type="molecule type" value="Genomic_DNA"/>
</dbReference>
<name>A0A0L0CRB1_LUCCU</name>
<proteinExistence type="predicted"/>
<gene>
    <name evidence="1" type="ORF">FF38_01899</name>
</gene>
<dbReference type="Proteomes" id="UP000037069">
    <property type="component" value="Unassembled WGS sequence"/>
</dbReference>
<accession>A0A0L0CRB1</accession>
<protein>
    <submittedName>
        <fullName evidence="1">Uncharacterized protein</fullName>
    </submittedName>
</protein>
<organism evidence="1 2">
    <name type="scientific">Lucilia cuprina</name>
    <name type="common">Green bottle fly</name>
    <name type="synonym">Australian sheep blowfly</name>
    <dbReference type="NCBI Taxonomy" id="7375"/>
    <lineage>
        <taxon>Eukaryota</taxon>
        <taxon>Metazoa</taxon>
        <taxon>Ecdysozoa</taxon>
        <taxon>Arthropoda</taxon>
        <taxon>Hexapoda</taxon>
        <taxon>Insecta</taxon>
        <taxon>Pterygota</taxon>
        <taxon>Neoptera</taxon>
        <taxon>Endopterygota</taxon>
        <taxon>Diptera</taxon>
        <taxon>Brachycera</taxon>
        <taxon>Muscomorpha</taxon>
        <taxon>Oestroidea</taxon>
        <taxon>Calliphoridae</taxon>
        <taxon>Luciliinae</taxon>
        <taxon>Lucilia</taxon>
    </lineage>
</organism>
<evidence type="ECO:0000313" key="2">
    <source>
        <dbReference type="Proteomes" id="UP000037069"/>
    </source>
</evidence>
<comment type="caution">
    <text evidence="1">The sequence shown here is derived from an EMBL/GenBank/DDBJ whole genome shotgun (WGS) entry which is preliminary data.</text>
</comment>
<dbReference type="AlphaFoldDB" id="A0A0L0CRB1"/>
<evidence type="ECO:0000313" key="1">
    <source>
        <dbReference type="EMBL" id="KNC34782.1"/>
    </source>
</evidence>
<reference evidence="1 2" key="1">
    <citation type="journal article" date="2015" name="Nat. Commun.">
        <title>Lucilia cuprina genome unlocks parasitic fly biology to underpin future interventions.</title>
        <authorList>
            <person name="Anstead C.A."/>
            <person name="Korhonen P.K."/>
            <person name="Young N.D."/>
            <person name="Hall R.S."/>
            <person name="Jex A.R."/>
            <person name="Murali S.C."/>
            <person name="Hughes D.S."/>
            <person name="Lee S.F."/>
            <person name="Perry T."/>
            <person name="Stroehlein A.J."/>
            <person name="Ansell B.R."/>
            <person name="Breugelmans B."/>
            <person name="Hofmann A."/>
            <person name="Qu J."/>
            <person name="Dugan S."/>
            <person name="Lee S.L."/>
            <person name="Chao H."/>
            <person name="Dinh H."/>
            <person name="Han Y."/>
            <person name="Doddapaneni H.V."/>
            <person name="Worley K.C."/>
            <person name="Muzny D.M."/>
            <person name="Ioannidis P."/>
            <person name="Waterhouse R.M."/>
            <person name="Zdobnov E.M."/>
            <person name="James P.J."/>
            <person name="Bagnall N.H."/>
            <person name="Kotze A.C."/>
            <person name="Gibbs R.A."/>
            <person name="Richards S."/>
            <person name="Batterham P."/>
            <person name="Gasser R.B."/>
        </authorList>
    </citation>
    <scope>NUCLEOTIDE SEQUENCE [LARGE SCALE GENOMIC DNA]</scope>
    <source>
        <strain evidence="1 2">LS</strain>
        <tissue evidence="1">Full body</tissue>
    </source>
</reference>
<sequence length="151" mass="16404">MSNFICPPPTIAKIAPNHHPKDISKKTPSSSLFKNLRSSVEVAPGSGVTNAFQASGAGTVAGPTRLLLGQHCPQYLRVCVELQAMRYHDKKVVQSEIIFINDMKIKSINPYKARGLIGTIPSAIQADLGLSLLVLYSYSNDQVQCDINPQL</sequence>
<keyword evidence="2" id="KW-1185">Reference proteome</keyword>